<feature type="region of interest" description="Disordered" evidence="1">
    <location>
        <begin position="1031"/>
        <end position="1065"/>
    </location>
</feature>
<feature type="domain" description="DAAF9 CobW C-like" evidence="3">
    <location>
        <begin position="965"/>
        <end position="1030"/>
    </location>
</feature>
<name>A0A913Z4K5_PATMI</name>
<dbReference type="GeneID" id="119720975"/>
<protein>
    <submittedName>
        <fullName evidence="7">Uncharacterized protein</fullName>
    </submittedName>
</protein>
<dbReference type="PROSITE" id="PS51257">
    <property type="entry name" value="PROKAR_LIPOPROTEIN"/>
    <property type="match status" value="1"/>
</dbReference>
<evidence type="ECO:0000313" key="7">
    <source>
        <dbReference type="EnsemblMetazoa" id="XP_038046768.1"/>
    </source>
</evidence>
<dbReference type="InterPro" id="IPR056414">
    <property type="entry name" value="DAAF9_CobW_C"/>
</dbReference>
<organism evidence="7 8">
    <name type="scientific">Patiria miniata</name>
    <name type="common">Bat star</name>
    <name type="synonym">Asterina miniata</name>
    <dbReference type="NCBI Taxonomy" id="46514"/>
    <lineage>
        <taxon>Eukaryota</taxon>
        <taxon>Metazoa</taxon>
        <taxon>Echinodermata</taxon>
        <taxon>Eleutherozoa</taxon>
        <taxon>Asterozoa</taxon>
        <taxon>Asteroidea</taxon>
        <taxon>Valvatacea</taxon>
        <taxon>Valvatida</taxon>
        <taxon>Asterinidae</taxon>
        <taxon>Patiria</taxon>
    </lineage>
</organism>
<feature type="domain" description="DAAF9 PH" evidence="6">
    <location>
        <begin position="514"/>
        <end position="709"/>
    </location>
</feature>
<dbReference type="OMA" id="HPAGEKW"/>
<sequence>MPPKRPSSARKNVPQATFSAFASCARLRHVQSLLREPSDKTSPGVDAILCILGIDSRYNEGCRELANYLLFGFLDLRKEDLDRSGIDEDIGDDLVILVKKDSVHVHYMPTDHAYVIPYIAHWRSLHLHSLTDQEHKEDEDAAENFKVLSFIEMVRGCSRIGVPYFARDHVQTFDHFAVEKWPIVQAYGLEDFGTGGFFTMKHEVVDVTESLSQIYDVVDPVSLERLVTKQLPLFERQWHALLTNVDIAFKERSTFGEMSESTVAEPLKSFYSHGRVASPRSEKSCRKPFVLFGQRSSSITPPETDGTIGTAGVGNSAAKYMVCQAVGPKSPLCCGRTYFFGSGHTPYPVTGGTPRAPRSPKTDIELLSKLYKVAIDAILASIQAYGQTSSAKEAEAVCTQTIREGCAEDLLNADTYIARMQFSLEAFDHHGNMVPLQEGKPSPLVKMASLRLADIGSLEHSGNSLGSVMFSESFLDSRITVSHPGLSPTIDSQCLILTSHIPRYVSWAVDVPEKISSKLTETFTKSSDVFGKALLSGESIIALGNKELSTAHEGQLYICEKGIVFQDSRHGVVIFPKSYFEEMQFFDGDSSSVIAALVITYRHSLQQYLPMHYHNEGDTVMFAFTPKTRAHRAFYSEVISLWLKTSDEPLLKLIDKVPEYFVAPHAELQMQYALANKLNVDARPISVAMANLYQLKSFLEHFSASSVGEAPIPDKDLACVLHRKPADQVNGAADTGEIVVTIVTGIPGSHKENLCNILTNMAKEQSRWVTLRQPFDSADAFNAESLQTSLGAILVASKKRNVRAATGGRKKMRVLIATPGFTDTVDVVRAITCHPDPEVAHQVRIGAVTACVDAHNTFMAHRYTFPKLLDQCAQGWVNNVLFTSSASGPDPLLSMVQELLRRVNPGLAFILANKGEISRSEDVDMILSETLFTTPSMIRARHLLSPGWTESEFHSSTIYPAMTTVSLKFSQPLDRGKLLVKLRDLRDQAAKGSPFTGNIYCVTGRTKFTDSDQLMELQSVTLSSYISLTPASETAPIRPPSAPQSPTPPRQPTPPGTRTNGPNEKGDNGYTFCLVFVGCGLEEGKLKEWMRGCARQRPEKKPLKTKQSLTREERKRIHTKHHLDALPEGWFYNGSQYVSMTGEKTDTHPGMDTFVDDYLKQANAIVEKYNARIESEVYKDLFA</sequence>
<dbReference type="Pfam" id="PF25204">
    <property type="entry name" value="DAAF9_2"/>
    <property type="match status" value="1"/>
</dbReference>
<evidence type="ECO:0000256" key="1">
    <source>
        <dbReference type="SAM" id="MobiDB-lite"/>
    </source>
</evidence>
<dbReference type="EnsemblMetazoa" id="XM_038190840.1">
    <property type="protein sequence ID" value="XP_038046768.1"/>
    <property type="gene ID" value="LOC119720975"/>
</dbReference>
<dbReference type="RefSeq" id="XP_038046768.1">
    <property type="nucleotide sequence ID" value="XM_038190840.1"/>
</dbReference>
<accession>A0A913Z4K5</accession>
<reference evidence="7" key="1">
    <citation type="submission" date="2022-11" db="UniProtKB">
        <authorList>
            <consortium name="EnsemblMetazoa"/>
        </authorList>
    </citation>
    <scope>IDENTIFICATION</scope>
</reference>
<dbReference type="CDD" id="cd22936">
    <property type="entry name" value="shulin_C20orf194-like"/>
    <property type="match status" value="1"/>
</dbReference>
<feature type="domain" description="DAAF9 pita-bread-like" evidence="4">
    <location>
        <begin position="219"/>
        <end position="482"/>
    </location>
</feature>
<dbReference type="InterPro" id="IPR056498">
    <property type="entry name" value="DAAF9_N"/>
</dbReference>
<dbReference type="InterPro" id="IPR040342">
    <property type="entry name" value="DNAAF9"/>
</dbReference>
<dbReference type="PANTHER" id="PTHR33664:SF1">
    <property type="entry name" value="DYNEIN AXONEMAL ASSEMBLY FACTOR 9"/>
    <property type="match status" value="1"/>
</dbReference>
<dbReference type="InterPro" id="IPR058844">
    <property type="entry name" value="PB_DAAF9"/>
</dbReference>
<dbReference type="Pfam" id="PF25203">
    <property type="entry name" value="PB_DAAF9"/>
    <property type="match status" value="1"/>
</dbReference>
<evidence type="ECO:0000259" key="6">
    <source>
        <dbReference type="Pfam" id="PF26246"/>
    </source>
</evidence>
<evidence type="ECO:0000259" key="2">
    <source>
        <dbReference type="Pfam" id="PF23281"/>
    </source>
</evidence>
<evidence type="ECO:0000259" key="5">
    <source>
        <dbReference type="Pfam" id="PF25204"/>
    </source>
</evidence>
<dbReference type="InterPro" id="IPR057478">
    <property type="entry name" value="DAAF9_2"/>
</dbReference>
<keyword evidence="8" id="KW-1185">Reference proteome</keyword>
<dbReference type="Proteomes" id="UP000887568">
    <property type="component" value="Unplaced"/>
</dbReference>
<dbReference type="AlphaFoldDB" id="A0A913Z4K5"/>
<dbReference type="Pfam" id="PF26246">
    <property type="entry name" value="PH_DAAF9"/>
    <property type="match status" value="1"/>
</dbReference>
<feature type="domain" description="DAAF9" evidence="5">
    <location>
        <begin position="740"/>
        <end position="948"/>
    </location>
</feature>
<evidence type="ECO:0000259" key="3">
    <source>
        <dbReference type="Pfam" id="PF23319"/>
    </source>
</evidence>
<dbReference type="CTD" id="121425069"/>
<evidence type="ECO:0000313" key="8">
    <source>
        <dbReference type="Proteomes" id="UP000887568"/>
    </source>
</evidence>
<dbReference type="InterPro" id="IPR058843">
    <property type="entry name" value="PH_DAAF9"/>
</dbReference>
<dbReference type="PANTHER" id="PTHR33664">
    <property type="entry name" value="RCG26366"/>
    <property type="match status" value="1"/>
</dbReference>
<feature type="domain" description="DAAF9 N-terminal" evidence="2">
    <location>
        <begin position="5"/>
        <end position="215"/>
    </location>
</feature>
<feature type="compositionally biased region" description="Pro residues" evidence="1">
    <location>
        <begin position="1037"/>
        <end position="1055"/>
    </location>
</feature>
<feature type="region of interest" description="Disordered" evidence="1">
    <location>
        <begin position="1097"/>
        <end position="1118"/>
    </location>
</feature>
<dbReference type="Pfam" id="PF23319">
    <property type="entry name" value="CobW_C_DAAF9"/>
    <property type="match status" value="1"/>
</dbReference>
<dbReference type="OrthoDB" id="72033at2759"/>
<evidence type="ECO:0000259" key="4">
    <source>
        <dbReference type="Pfam" id="PF25203"/>
    </source>
</evidence>
<proteinExistence type="predicted"/>
<dbReference type="Pfam" id="PF23281">
    <property type="entry name" value="DAAF9_N"/>
    <property type="match status" value="1"/>
</dbReference>